<dbReference type="PANTHER" id="PTHR43201">
    <property type="entry name" value="ACYL-COA SYNTHETASE"/>
    <property type="match status" value="1"/>
</dbReference>
<evidence type="ECO:0000313" key="4">
    <source>
        <dbReference type="Proteomes" id="UP000309340"/>
    </source>
</evidence>
<dbReference type="GO" id="GO:0031956">
    <property type="term" value="F:medium-chain fatty acid-CoA ligase activity"/>
    <property type="evidence" value="ECO:0007669"/>
    <property type="project" value="TreeGrafter"/>
</dbReference>
<dbReference type="Pfam" id="PF00501">
    <property type="entry name" value="AMP-binding"/>
    <property type="match status" value="1"/>
</dbReference>
<dbReference type="InterPro" id="IPR045851">
    <property type="entry name" value="AMP-bd_C_sf"/>
</dbReference>
<dbReference type="OrthoDB" id="10253115at2759"/>
<evidence type="ECO:0000259" key="2">
    <source>
        <dbReference type="Pfam" id="PF13193"/>
    </source>
</evidence>
<dbReference type="PANTHER" id="PTHR43201:SF30">
    <property type="entry name" value="AMP-DEPENDENT SYNTHETASE_LIGASE DOMAIN-CONTAINING PROTEIN"/>
    <property type="match status" value="1"/>
</dbReference>
<reference evidence="3 4" key="1">
    <citation type="submission" date="2017-03" db="EMBL/GenBank/DDBJ databases">
        <title>Genomes of endolithic fungi from Antarctica.</title>
        <authorList>
            <person name="Coleine C."/>
            <person name="Masonjones S."/>
            <person name="Stajich J.E."/>
        </authorList>
    </citation>
    <scope>NUCLEOTIDE SEQUENCE [LARGE SCALE GENOMIC DNA]</scope>
    <source>
        <strain evidence="3 4">CCFEE 5184</strain>
    </source>
</reference>
<dbReference type="AlphaFoldDB" id="A0A4U0XQ84"/>
<accession>A0A4U0XQ84</accession>
<comment type="caution">
    <text evidence="3">The sequence shown here is derived from an EMBL/GenBank/DDBJ whole genome shotgun (WGS) entry which is preliminary data.</text>
</comment>
<feature type="domain" description="AMP-binding enzyme C-terminal" evidence="2">
    <location>
        <begin position="415"/>
        <end position="499"/>
    </location>
</feature>
<keyword evidence="4" id="KW-1185">Reference proteome</keyword>
<dbReference type="STRING" id="329884.A0A4U0XQ84"/>
<sequence>MAKDGVGKGDLVAISLGSRVEYFETFFACTRLGAALVLLNYAYTDSEMLALLKTVQPKMVVASPGFAYYDNTQTLPKIAAEVPSVKRFVIMDDIDGKYRLSGTLPRSCSYEQYLEPFEASITALPKVSISPHDMVNVQSTSGSTGLPKSVALSHYNIMNCGRHIWQQTRMTAQDRICLPVPLFHSFGMIVGISSSTVAGSALVLPSEIFSAKKTLQCIEKYKCTAIYGVPTMFVTEMALKEFDSIDRSTIKFGIIAGAAMPPELLRRITTVFPIPRLYTCWGMTELSSFATMMHETDPYEKRIKTAGRLFPNFVAKIVKPNTGEVVPWGEKGEIVVSGYGQMSEYLHNKAKTEEALRYHQEDLQPNGVGDLGNGRLRRWMHTGDEGYLDAEGYFIISGRIKDLVIRGGENIAPMEIEDRLIEHEAVAQASIVGVPDDKYGEELGTFLELREGFSRPSDGELRDFVKEKLARFKAPRYFWWLEEGNPKIPDAWPKTASGKISKPDLRKLVDDLL</sequence>
<dbReference type="GO" id="GO:0006631">
    <property type="term" value="P:fatty acid metabolic process"/>
    <property type="evidence" value="ECO:0007669"/>
    <property type="project" value="TreeGrafter"/>
</dbReference>
<feature type="domain" description="AMP-dependent synthetase/ligase" evidence="1">
    <location>
        <begin position="4"/>
        <end position="346"/>
    </location>
</feature>
<proteinExistence type="predicted"/>
<dbReference type="Gene3D" id="3.30.300.30">
    <property type="match status" value="1"/>
</dbReference>
<organism evidence="3 4">
    <name type="scientific">Friedmanniomyces simplex</name>
    <dbReference type="NCBI Taxonomy" id="329884"/>
    <lineage>
        <taxon>Eukaryota</taxon>
        <taxon>Fungi</taxon>
        <taxon>Dikarya</taxon>
        <taxon>Ascomycota</taxon>
        <taxon>Pezizomycotina</taxon>
        <taxon>Dothideomycetes</taxon>
        <taxon>Dothideomycetidae</taxon>
        <taxon>Mycosphaerellales</taxon>
        <taxon>Teratosphaeriaceae</taxon>
        <taxon>Friedmanniomyces</taxon>
    </lineage>
</organism>
<dbReference type="Gene3D" id="3.40.50.980">
    <property type="match status" value="2"/>
</dbReference>
<dbReference type="Proteomes" id="UP000309340">
    <property type="component" value="Unassembled WGS sequence"/>
</dbReference>
<dbReference type="SUPFAM" id="SSF56801">
    <property type="entry name" value="Acetyl-CoA synthetase-like"/>
    <property type="match status" value="1"/>
</dbReference>
<dbReference type="EMBL" id="NAJQ01000108">
    <property type="protein sequence ID" value="TKA78637.1"/>
    <property type="molecule type" value="Genomic_DNA"/>
</dbReference>
<evidence type="ECO:0000313" key="3">
    <source>
        <dbReference type="EMBL" id="TKA78637.1"/>
    </source>
</evidence>
<protein>
    <submittedName>
        <fullName evidence="3">Uncharacterized protein</fullName>
    </submittedName>
</protein>
<dbReference type="Pfam" id="PF13193">
    <property type="entry name" value="AMP-binding_C"/>
    <property type="match status" value="1"/>
</dbReference>
<dbReference type="InterPro" id="IPR000873">
    <property type="entry name" value="AMP-dep_synth/lig_dom"/>
</dbReference>
<gene>
    <name evidence="3" type="ORF">B0A55_02679</name>
</gene>
<dbReference type="Gene3D" id="2.30.38.10">
    <property type="entry name" value="Luciferase, Domain 3"/>
    <property type="match status" value="1"/>
</dbReference>
<evidence type="ECO:0000259" key="1">
    <source>
        <dbReference type="Pfam" id="PF00501"/>
    </source>
</evidence>
<name>A0A4U0XQ84_9PEZI</name>
<dbReference type="InterPro" id="IPR025110">
    <property type="entry name" value="AMP-bd_C"/>
</dbReference>